<evidence type="ECO:0008006" key="2">
    <source>
        <dbReference type="Google" id="ProtNLM"/>
    </source>
</evidence>
<dbReference type="PATRIC" id="fig|287.1870.peg.5276"/>
<dbReference type="AlphaFoldDB" id="A0A0N9ZZ40"/>
<reference evidence="1" key="1">
    <citation type="submission" date="2015-08" db="EMBL/GenBank/DDBJ databases">
        <title>Pseudomonas aeruginosa strain CCBH4851 chromosome region.</title>
        <authorList>
            <person name="Silveira M.C."/>
            <person name="Carvalho-Assef A.P.D."/>
            <person name="Albano R.M."/>
        </authorList>
    </citation>
    <scope>NUCLEOTIDE SEQUENCE</scope>
    <source>
        <strain evidence="1">CCBH4851</strain>
    </source>
</reference>
<organism evidence="1">
    <name type="scientific">Pseudomonas aeruginosa</name>
    <dbReference type="NCBI Taxonomy" id="287"/>
    <lineage>
        <taxon>Bacteria</taxon>
        <taxon>Pseudomonadati</taxon>
        <taxon>Pseudomonadota</taxon>
        <taxon>Gammaproteobacteria</taxon>
        <taxon>Pseudomonadales</taxon>
        <taxon>Pseudomonadaceae</taxon>
        <taxon>Pseudomonas</taxon>
    </lineage>
</organism>
<sequence>MRLDAVELGDQFEWVDEFTWDAVAQEQERSLTGALLVQEGTKLHGRPITLRSGGGVWTPLWVVRQLEVLRDQRLRVMPLVLPDGREFSVIFNRADGAPLEAEPLFREVNPGPDADYLVTLRLLTVAPPSAPPTPDP</sequence>
<name>A0A0N9ZZ40_PSEAI</name>
<dbReference type="RefSeq" id="WP_014602841.1">
    <property type="nucleotide sequence ID" value="NZ_BSAQ01000005.1"/>
</dbReference>
<protein>
    <recommendedName>
        <fullName evidence="2">Phage tail protein</fullName>
    </recommendedName>
</protein>
<accession>A0A0N9ZZ40</accession>
<evidence type="ECO:0000313" key="1">
    <source>
        <dbReference type="EMBL" id="ALI59394.1"/>
    </source>
</evidence>
<gene>
    <name evidence="1" type="ORF">CCBH4851_00696</name>
</gene>
<proteinExistence type="predicted"/>
<dbReference type="EMBL" id="KT454971">
    <property type="protein sequence ID" value="ALI59394.1"/>
    <property type="molecule type" value="Genomic_DNA"/>
</dbReference>